<keyword evidence="10" id="KW-0119">Carbohydrate metabolism</keyword>
<dbReference type="SUPFAM" id="SSF51366">
    <property type="entry name" value="Ribulose-phoshate binding barrel"/>
    <property type="match status" value="1"/>
</dbReference>
<dbReference type="PANTHER" id="PTHR11749">
    <property type="entry name" value="RIBULOSE-5-PHOSPHATE-3-EPIMERASE"/>
    <property type="match status" value="1"/>
</dbReference>
<dbReference type="GO" id="GO:0046496">
    <property type="term" value="P:nicotinamide nucleotide metabolic process"/>
    <property type="evidence" value="ECO:0007669"/>
    <property type="project" value="UniProtKB-ARBA"/>
</dbReference>
<evidence type="ECO:0000256" key="6">
    <source>
        <dbReference type="ARBA" id="ARBA00022833"/>
    </source>
</evidence>
<keyword evidence="9" id="KW-0413">Isomerase</keyword>
<gene>
    <name evidence="11" type="ORF">HMPREF9473_02447</name>
</gene>
<comment type="cofactor">
    <cofactor evidence="1">
        <name>Mn(2+)</name>
        <dbReference type="ChEBI" id="CHEBI:29035"/>
    </cofactor>
</comment>
<evidence type="ECO:0000256" key="7">
    <source>
        <dbReference type="ARBA" id="ARBA00023004"/>
    </source>
</evidence>
<evidence type="ECO:0000256" key="5">
    <source>
        <dbReference type="ARBA" id="ARBA00022723"/>
    </source>
</evidence>
<dbReference type="GO" id="GO:1901135">
    <property type="term" value="P:carbohydrate derivative metabolic process"/>
    <property type="evidence" value="ECO:0007669"/>
    <property type="project" value="UniProtKB-ARBA"/>
</dbReference>
<comment type="caution">
    <text evidence="11">The sequence shown here is derived from an EMBL/GenBank/DDBJ whole genome shotgun (WGS) entry which is preliminary data.</text>
</comment>
<evidence type="ECO:0000256" key="9">
    <source>
        <dbReference type="ARBA" id="ARBA00023235"/>
    </source>
</evidence>
<sequence length="142" mass="15508">MMRILAPSLLGADFKHMEQEIRAVEKAGAQYIHLDVMDGAFVPSISFGMPVIASLRSCTERVFDVHMMVEKPERYIDDIRACGADIICVHAEACIHLDSVISRIKASGARAGVALNPATPIHVLEQILPQVDMVLIMTVNPG</sequence>
<dbReference type="HOGENOM" id="CLU_054856_5_0_9"/>
<comment type="cofactor">
    <cofactor evidence="2">
        <name>Zn(2+)</name>
        <dbReference type="ChEBI" id="CHEBI:29105"/>
    </cofactor>
</comment>
<evidence type="ECO:0000313" key="12">
    <source>
        <dbReference type="Proteomes" id="UP000005384"/>
    </source>
</evidence>
<dbReference type="GO" id="GO:0006163">
    <property type="term" value="P:purine nucleotide metabolic process"/>
    <property type="evidence" value="ECO:0007669"/>
    <property type="project" value="UniProtKB-ARBA"/>
</dbReference>
<comment type="subunit">
    <text evidence="4">Homodimer.</text>
</comment>
<dbReference type="GO" id="GO:0006091">
    <property type="term" value="P:generation of precursor metabolites and energy"/>
    <property type="evidence" value="ECO:0007669"/>
    <property type="project" value="UniProtKB-ARBA"/>
</dbReference>
<feature type="non-terminal residue" evidence="11">
    <location>
        <position position="142"/>
    </location>
</feature>
<organism evidence="11 12">
    <name type="scientific">Hungatella hathewayi WAL-18680</name>
    <dbReference type="NCBI Taxonomy" id="742737"/>
    <lineage>
        <taxon>Bacteria</taxon>
        <taxon>Bacillati</taxon>
        <taxon>Bacillota</taxon>
        <taxon>Clostridia</taxon>
        <taxon>Lachnospirales</taxon>
        <taxon>Lachnospiraceae</taxon>
        <taxon>Hungatella</taxon>
    </lineage>
</organism>
<dbReference type="NCBIfam" id="NF004076">
    <property type="entry name" value="PRK05581.1-4"/>
    <property type="match status" value="1"/>
</dbReference>
<dbReference type="InterPro" id="IPR011060">
    <property type="entry name" value="RibuloseP-bd_barrel"/>
</dbReference>
<dbReference type="InterPro" id="IPR013785">
    <property type="entry name" value="Aldolase_TIM"/>
</dbReference>
<evidence type="ECO:0000313" key="11">
    <source>
        <dbReference type="EMBL" id="EHI59588.1"/>
    </source>
</evidence>
<name>G5IG19_9FIRM</name>
<dbReference type="InterPro" id="IPR000056">
    <property type="entry name" value="Ribul_P_3_epim-like"/>
</dbReference>
<dbReference type="FunFam" id="3.20.20.70:FF:000191">
    <property type="entry name" value="ribulose-phosphate 3-epimerase isoform X2"/>
    <property type="match status" value="1"/>
</dbReference>
<dbReference type="Pfam" id="PF00834">
    <property type="entry name" value="Ribul_P_3_epim"/>
    <property type="match status" value="1"/>
</dbReference>
<evidence type="ECO:0000256" key="8">
    <source>
        <dbReference type="ARBA" id="ARBA00023211"/>
    </source>
</evidence>
<proteinExistence type="predicted"/>
<dbReference type="AlphaFoldDB" id="G5IG19"/>
<evidence type="ECO:0000256" key="4">
    <source>
        <dbReference type="ARBA" id="ARBA00011738"/>
    </source>
</evidence>
<dbReference type="Proteomes" id="UP000005384">
    <property type="component" value="Unassembled WGS sequence"/>
</dbReference>
<protein>
    <recommendedName>
        <fullName evidence="13">Ribulose-phosphate 3-epimerase</fullName>
    </recommendedName>
</protein>
<dbReference type="CDD" id="cd00429">
    <property type="entry name" value="RPE"/>
    <property type="match status" value="1"/>
</dbReference>
<dbReference type="GO" id="GO:0005975">
    <property type="term" value="P:carbohydrate metabolic process"/>
    <property type="evidence" value="ECO:0007669"/>
    <property type="project" value="InterPro"/>
</dbReference>
<evidence type="ECO:0000256" key="1">
    <source>
        <dbReference type="ARBA" id="ARBA00001936"/>
    </source>
</evidence>
<dbReference type="EMBL" id="ADLN01000053">
    <property type="protein sequence ID" value="EHI59588.1"/>
    <property type="molecule type" value="Genomic_DNA"/>
</dbReference>
<dbReference type="GO" id="GO:0016857">
    <property type="term" value="F:racemase and epimerase activity, acting on carbohydrates and derivatives"/>
    <property type="evidence" value="ECO:0007669"/>
    <property type="project" value="InterPro"/>
</dbReference>
<evidence type="ECO:0008006" key="13">
    <source>
        <dbReference type="Google" id="ProtNLM"/>
    </source>
</evidence>
<dbReference type="Gene3D" id="3.20.20.70">
    <property type="entry name" value="Aldolase class I"/>
    <property type="match status" value="1"/>
</dbReference>
<keyword evidence="6" id="KW-0862">Zinc</keyword>
<evidence type="ECO:0000256" key="3">
    <source>
        <dbReference type="ARBA" id="ARBA00001954"/>
    </source>
</evidence>
<keyword evidence="8" id="KW-0464">Manganese</keyword>
<keyword evidence="5" id="KW-0479">Metal-binding</keyword>
<evidence type="ECO:0000256" key="2">
    <source>
        <dbReference type="ARBA" id="ARBA00001947"/>
    </source>
</evidence>
<accession>G5IG19</accession>
<keyword evidence="7" id="KW-0408">Iron</keyword>
<dbReference type="GO" id="GO:0046872">
    <property type="term" value="F:metal ion binding"/>
    <property type="evidence" value="ECO:0007669"/>
    <property type="project" value="UniProtKB-KW"/>
</dbReference>
<evidence type="ECO:0000256" key="10">
    <source>
        <dbReference type="ARBA" id="ARBA00023277"/>
    </source>
</evidence>
<comment type="cofactor">
    <cofactor evidence="3">
        <name>Fe(2+)</name>
        <dbReference type="ChEBI" id="CHEBI:29033"/>
    </cofactor>
</comment>
<keyword evidence="12" id="KW-1185">Reference proteome</keyword>
<reference evidence="11 12" key="1">
    <citation type="submission" date="2011-08" db="EMBL/GenBank/DDBJ databases">
        <title>The Genome Sequence of Clostridium hathewayi WAL-18680.</title>
        <authorList>
            <consortium name="The Broad Institute Genome Sequencing Platform"/>
            <person name="Earl A."/>
            <person name="Ward D."/>
            <person name="Feldgarden M."/>
            <person name="Gevers D."/>
            <person name="Finegold S.M."/>
            <person name="Summanen P.H."/>
            <person name="Molitoris D.R."/>
            <person name="Song M."/>
            <person name="Daigneault M."/>
            <person name="Allen-Vercoe E."/>
            <person name="Young S.K."/>
            <person name="Zeng Q."/>
            <person name="Gargeya S."/>
            <person name="Fitzgerald M."/>
            <person name="Haas B."/>
            <person name="Abouelleil A."/>
            <person name="Alvarado L."/>
            <person name="Arachchi H.M."/>
            <person name="Berlin A."/>
            <person name="Brown A."/>
            <person name="Chapman S.B."/>
            <person name="Chen Z."/>
            <person name="Dunbar C."/>
            <person name="Freedman E."/>
            <person name="Gearin G."/>
            <person name="Gellesch M."/>
            <person name="Goldberg J."/>
            <person name="Griggs A."/>
            <person name="Gujja S."/>
            <person name="Heiman D."/>
            <person name="Howarth C."/>
            <person name="Larson L."/>
            <person name="Lui A."/>
            <person name="MacDonald P.J.P."/>
            <person name="Montmayeur A."/>
            <person name="Murphy C."/>
            <person name="Neiman D."/>
            <person name="Pearson M."/>
            <person name="Priest M."/>
            <person name="Roberts A."/>
            <person name="Saif S."/>
            <person name="Shea T."/>
            <person name="Shenoy N."/>
            <person name="Sisk P."/>
            <person name="Stolte C."/>
            <person name="Sykes S."/>
            <person name="Wortman J."/>
            <person name="Nusbaum C."/>
            <person name="Birren B."/>
        </authorList>
    </citation>
    <scope>NUCLEOTIDE SEQUENCE [LARGE SCALE GENOMIC DNA]</scope>
    <source>
        <strain evidence="11 12">WAL-18680</strain>
    </source>
</reference>